<feature type="binding site" description="in other chain" evidence="8">
    <location>
        <begin position="138"/>
        <end position="140"/>
    </location>
    <ligand>
        <name>FMN</name>
        <dbReference type="ChEBI" id="CHEBI:58210"/>
        <note>ligand shared between dimeric partners</note>
    </ligand>
</feature>
<dbReference type="AlphaFoldDB" id="A0A2S6NMZ5"/>
<gene>
    <name evidence="10" type="ORF">CCS01_03105</name>
</gene>
<evidence type="ECO:0000313" key="11">
    <source>
        <dbReference type="Proteomes" id="UP000239724"/>
    </source>
</evidence>
<dbReference type="InterPro" id="IPR026021">
    <property type="entry name" value="YdjA-like"/>
</dbReference>
<dbReference type="GO" id="GO:0016491">
    <property type="term" value="F:oxidoreductase activity"/>
    <property type="evidence" value="ECO:0007669"/>
    <property type="project" value="UniProtKB-UniRule"/>
</dbReference>
<feature type="binding site" evidence="8">
    <location>
        <position position="46"/>
    </location>
    <ligand>
        <name>FMN</name>
        <dbReference type="ChEBI" id="CHEBI:58210"/>
        <note>ligand shared between dimeric partners</note>
    </ligand>
</feature>
<keyword evidence="6 7" id="KW-0520">NAD</keyword>
<dbReference type="SUPFAM" id="SSF55469">
    <property type="entry name" value="FMN-dependent nitroreductase-like"/>
    <property type="match status" value="1"/>
</dbReference>
<dbReference type="InterPro" id="IPR052530">
    <property type="entry name" value="NAD(P)H_nitroreductase"/>
</dbReference>
<dbReference type="InterPro" id="IPR000415">
    <property type="entry name" value="Nitroreductase-like"/>
</dbReference>
<evidence type="ECO:0000256" key="4">
    <source>
        <dbReference type="ARBA" id="ARBA00022857"/>
    </source>
</evidence>
<dbReference type="InterPro" id="IPR029479">
    <property type="entry name" value="Nitroreductase"/>
</dbReference>
<proteinExistence type="inferred from homology"/>
<feature type="domain" description="Nitroreductase" evidence="9">
    <location>
        <begin position="17"/>
        <end position="168"/>
    </location>
</feature>
<dbReference type="Pfam" id="PF00881">
    <property type="entry name" value="Nitroreductase"/>
    <property type="match status" value="1"/>
</dbReference>
<evidence type="ECO:0000256" key="7">
    <source>
        <dbReference type="PIRNR" id="PIRNR000232"/>
    </source>
</evidence>
<protein>
    <recommendedName>
        <fullName evidence="7">Putative NAD(P)H nitroreductase</fullName>
        <ecNumber evidence="7">1.-.-.-</ecNumber>
    </recommendedName>
</protein>
<dbReference type="PANTHER" id="PTHR43821">
    <property type="entry name" value="NAD(P)H NITROREDUCTASE YDJA-RELATED"/>
    <property type="match status" value="1"/>
</dbReference>
<evidence type="ECO:0000259" key="9">
    <source>
        <dbReference type="Pfam" id="PF00881"/>
    </source>
</evidence>
<keyword evidence="5 7" id="KW-0560">Oxidoreductase</keyword>
<keyword evidence="2 7" id="KW-0285">Flavoprotein</keyword>
<comment type="similarity">
    <text evidence="1 7">Belongs to the nitroreductase family.</text>
</comment>
<comment type="caution">
    <text evidence="10">The sequence shown here is derived from an EMBL/GenBank/DDBJ whole genome shotgun (WGS) entry which is preliminary data.</text>
</comment>
<sequence length="190" mass="21054">MAEAIKPSAALALLLHRQSCGALAEPAPRDETLRLIMQAALRVPDHQHLRPYKFIIAERDGLDRLGAIMQRAAIATDKPDDVVRRAPGMPRRAPMVIIVVASPKPHDVVPVFDQQLTAGCAVMAMQMAAQALGFGGIWRSGWFMYDRGLHRDLNLSDEEQIVGFLYVGTPQRELPPPPVAVDAERYMVWL</sequence>
<dbReference type="CDD" id="cd02135">
    <property type="entry name" value="YdjA-like"/>
    <property type="match status" value="1"/>
</dbReference>
<evidence type="ECO:0000256" key="5">
    <source>
        <dbReference type="ARBA" id="ARBA00023002"/>
    </source>
</evidence>
<name>A0A2S6NMZ5_RHOGL</name>
<evidence type="ECO:0000256" key="2">
    <source>
        <dbReference type="ARBA" id="ARBA00022630"/>
    </source>
</evidence>
<dbReference type="PIRSF" id="PIRSF000232">
    <property type="entry name" value="YdjA"/>
    <property type="match status" value="1"/>
</dbReference>
<dbReference type="PANTHER" id="PTHR43821:SF1">
    <property type="entry name" value="NAD(P)H NITROREDUCTASE YDJA-RELATED"/>
    <property type="match status" value="1"/>
</dbReference>
<evidence type="ECO:0000256" key="6">
    <source>
        <dbReference type="ARBA" id="ARBA00023027"/>
    </source>
</evidence>
<dbReference type="EC" id="1.-.-.-" evidence="7"/>
<accession>A0A2S6NMZ5</accession>
<comment type="cofactor">
    <cofactor evidence="8">
        <name>FMN</name>
        <dbReference type="ChEBI" id="CHEBI:58210"/>
    </cofactor>
    <text evidence="8">Binds 1 FMN per subunit.</text>
</comment>
<keyword evidence="3 7" id="KW-0288">FMN</keyword>
<reference evidence="10 11" key="1">
    <citation type="journal article" date="2018" name="Arch. Microbiol.">
        <title>New insights into the metabolic potential of the phototrophic purple bacterium Rhodopila globiformis DSM 161(T) from its draft genome sequence and evidence for a vanadium-dependent nitrogenase.</title>
        <authorList>
            <person name="Imhoff J.F."/>
            <person name="Rahn T."/>
            <person name="Kunzel S."/>
            <person name="Neulinger S.C."/>
        </authorList>
    </citation>
    <scope>NUCLEOTIDE SEQUENCE [LARGE SCALE GENOMIC DNA]</scope>
    <source>
        <strain evidence="10 11">DSM 161</strain>
    </source>
</reference>
<feature type="binding site" description="in other chain" evidence="8">
    <location>
        <begin position="17"/>
        <end position="19"/>
    </location>
    <ligand>
        <name>FMN</name>
        <dbReference type="ChEBI" id="CHEBI:58210"/>
        <note>ligand shared between dimeric partners</note>
    </ligand>
</feature>
<evidence type="ECO:0000256" key="8">
    <source>
        <dbReference type="PIRSR" id="PIRSR000232-1"/>
    </source>
</evidence>
<evidence type="ECO:0000256" key="1">
    <source>
        <dbReference type="ARBA" id="ARBA00007118"/>
    </source>
</evidence>
<dbReference type="Proteomes" id="UP000239724">
    <property type="component" value="Unassembled WGS sequence"/>
</dbReference>
<organism evidence="10 11">
    <name type="scientific">Rhodopila globiformis</name>
    <name type="common">Rhodopseudomonas globiformis</name>
    <dbReference type="NCBI Taxonomy" id="1071"/>
    <lineage>
        <taxon>Bacteria</taxon>
        <taxon>Pseudomonadati</taxon>
        <taxon>Pseudomonadota</taxon>
        <taxon>Alphaproteobacteria</taxon>
        <taxon>Acetobacterales</taxon>
        <taxon>Acetobacteraceae</taxon>
        <taxon>Rhodopila</taxon>
    </lineage>
</organism>
<keyword evidence="4 7" id="KW-0521">NADP</keyword>
<keyword evidence="11" id="KW-1185">Reference proteome</keyword>
<evidence type="ECO:0000256" key="3">
    <source>
        <dbReference type="ARBA" id="ARBA00022643"/>
    </source>
</evidence>
<dbReference type="OrthoDB" id="9804207at2"/>
<dbReference type="Gene3D" id="3.40.109.10">
    <property type="entry name" value="NADH Oxidase"/>
    <property type="match status" value="1"/>
</dbReference>
<feature type="binding site" evidence="8">
    <location>
        <position position="42"/>
    </location>
    <ligand>
        <name>FMN</name>
        <dbReference type="ChEBI" id="CHEBI:58210"/>
        <note>ligand shared between dimeric partners</note>
    </ligand>
</feature>
<evidence type="ECO:0000313" key="10">
    <source>
        <dbReference type="EMBL" id="PPQ37771.1"/>
    </source>
</evidence>
<dbReference type="RefSeq" id="WP_104517382.1">
    <property type="nucleotide sequence ID" value="NZ_NHRY01000045.1"/>
</dbReference>
<dbReference type="EMBL" id="NHRY01000045">
    <property type="protein sequence ID" value="PPQ37771.1"/>
    <property type="molecule type" value="Genomic_DNA"/>
</dbReference>